<gene>
    <name evidence="2" type="ORF">FLL46_06955</name>
</gene>
<keyword evidence="3" id="KW-1185">Reference proteome</keyword>
<sequence>MIDTKKQLEKLLREEWHKSFRRYSIYTAIGALLIIAAVAYSTGETMIIEVPVTHIYSEASEDNERFYIIVQLDSLKTKRIRVPRATVVKIGDRVKVIERTTNLFSLKKYTFQMVLQ</sequence>
<evidence type="ECO:0000313" key="2">
    <source>
        <dbReference type="EMBL" id="TQV88259.1"/>
    </source>
</evidence>
<dbReference type="EMBL" id="VIKS01000004">
    <property type="protein sequence ID" value="TQV88259.1"/>
    <property type="molecule type" value="Genomic_DNA"/>
</dbReference>
<dbReference type="AlphaFoldDB" id="A0A545UFK7"/>
<dbReference type="RefSeq" id="WP_142892768.1">
    <property type="nucleotide sequence ID" value="NZ_ML660162.1"/>
</dbReference>
<feature type="transmembrane region" description="Helical" evidence="1">
    <location>
        <begin position="20"/>
        <end position="40"/>
    </location>
</feature>
<proteinExistence type="predicted"/>
<keyword evidence="1" id="KW-1133">Transmembrane helix</keyword>
<protein>
    <submittedName>
        <fullName evidence="2">Uncharacterized protein</fullName>
    </submittedName>
</protein>
<evidence type="ECO:0000313" key="3">
    <source>
        <dbReference type="Proteomes" id="UP000315439"/>
    </source>
</evidence>
<accession>A0A545UFK7</accession>
<organism evidence="2 3">
    <name type="scientific">Aliikangiella coralliicola</name>
    <dbReference type="NCBI Taxonomy" id="2592383"/>
    <lineage>
        <taxon>Bacteria</taxon>
        <taxon>Pseudomonadati</taxon>
        <taxon>Pseudomonadota</taxon>
        <taxon>Gammaproteobacteria</taxon>
        <taxon>Oceanospirillales</taxon>
        <taxon>Pleioneaceae</taxon>
        <taxon>Aliikangiella</taxon>
    </lineage>
</organism>
<keyword evidence="1" id="KW-0812">Transmembrane</keyword>
<name>A0A545UFK7_9GAMM</name>
<dbReference type="Proteomes" id="UP000315439">
    <property type="component" value="Unassembled WGS sequence"/>
</dbReference>
<reference evidence="2 3" key="1">
    <citation type="submission" date="2019-07" db="EMBL/GenBank/DDBJ databases">
        <title>Draft genome for Aliikangiella sp. M105.</title>
        <authorList>
            <person name="Wang G."/>
        </authorList>
    </citation>
    <scope>NUCLEOTIDE SEQUENCE [LARGE SCALE GENOMIC DNA]</scope>
    <source>
        <strain evidence="2 3">M105</strain>
    </source>
</reference>
<comment type="caution">
    <text evidence="2">The sequence shown here is derived from an EMBL/GenBank/DDBJ whole genome shotgun (WGS) entry which is preliminary data.</text>
</comment>
<evidence type="ECO:0000256" key="1">
    <source>
        <dbReference type="SAM" id="Phobius"/>
    </source>
</evidence>
<keyword evidence="1" id="KW-0472">Membrane</keyword>